<protein>
    <submittedName>
        <fullName evidence="1">Uncharacterized protein</fullName>
    </submittedName>
</protein>
<sequence>MHAVPTQLTHYPLLDTAFEDVLSSPAFVDVVVDVTPPPPPVLACPQARASGKCFCIMLKFSHVADASERCFHLTSTYKTALFPFLTKRRSSTASSISSVASRSAALVVA</sequence>
<dbReference type="EMBL" id="GBRH01274188">
    <property type="protein sequence ID" value="JAD23707.1"/>
    <property type="molecule type" value="Transcribed_RNA"/>
</dbReference>
<evidence type="ECO:0000313" key="1">
    <source>
        <dbReference type="EMBL" id="JAD23707.1"/>
    </source>
</evidence>
<name>A0A0A8YMD1_ARUDO</name>
<reference evidence="1" key="1">
    <citation type="submission" date="2014-09" db="EMBL/GenBank/DDBJ databases">
        <authorList>
            <person name="Magalhaes I.L.F."/>
            <person name="Oliveira U."/>
            <person name="Santos F.R."/>
            <person name="Vidigal T.H.D.A."/>
            <person name="Brescovit A.D."/>
            <person name="Santos A.J."/>
        </authorList>
    </citation>
    <scope>NUCLEOTIDE SEQUENCE</scope>
    <source>
        <tissue evidence="1">Shoot tissue taken approximately 20 cm above the soil surface</tissue>
    </source>
</reference>
<accession>A0A0A8YMD1</accession>
<proteinExistence type="predicted"/>
<dbReference type="AlphaFoldDB" id="A0A0A8YMD1"/>
<organism evidence="1">
    <name type="scientific">Arundo donax</name>
    <name type="common">Giant reed</name>
    <name type="synonym">Donax arundinaceus</name>
    <dbReference type="NCBI Taxonomy" id="35708"/>
    <lineage>
        <taxon>Eukaryota</taxon>
        <taxon>Viridiplantae</taxon>
        <taxon>Streptophyta</taxon>
        <taxon>Embryophyta</taxon>
        <taxon>Tracheophyta</taxon>
        <taxon>Spermatophyta</taxon>
        <taxon>Magnoliopsida</taxon>
        <taxon>Liliopsida</taxon>
        <taxon>Poales</taxon>
        <taxon>Poaceae</taxon>
        <taxon>PACMAD clade</taxon>
        <taxon>Arundinoideae</taxon>
        <taxon>Arundineae</taxon>
        <taxon>Arundo</taxon>
    </lineage>
</organism>
<reference evidence="1" key="2">
    <citation type="journal article" date="2015" name="Data Brief">
        <title>Shoot transcriptome of the giant reed, Arundo donax.</title>
        <authorList>
            <person name="Barrero R.A."/>
            <person name="Guerrero F.D."/>
            <person name="Moolhuijzen P."/>
            <person name="Goolsby J.A."/>
            <person name="Tidwell J."/>
            <person name="Bellgard S.E."/>
            <person name="Bellgard M.I."/>
        </authorList>
    </citation>
    <scope>NUCLEOTIDE SEQUENCE</scope>
    <source>
        <tissue evidence="1">Shoot tissue taken approximately 20 cm above the soil surface</tissue>
    </source>
</reference>